<reference evidence="1 2" key="1">
    <citation type="journal article" date="2022" name="Front. Microbiol.">
        <title>High genomic differentiation and limited gene flow indicate recent cryptic speciation within the genus Laspinema (cyanobacteria).</title>
        <authorList>
            <person name="Stanojkovic A."/>
            <person name="Skoupy S."/>
            <person name="Skaloud P."/>
            <person name="Dvorak P."/>
        </authorList>
    </citation>
    <scope>NUCLEOTIDE SEQUENCE [LARGE SCALE GENOMIC DNA]</scope>
    <source>
        <strain evidence="1 2">D2a</strain>
    </source>
</reference>
<evidence type="ECO:0000313" key="2">
    <source>
        <dbReference type="Proteomes" id="UP001525890"/>
    </source>
</evidence>
<dbReference type="EMBL" id="JAMXFF010000007">
    <property type="protein sequence ID" value="MCT7966091.1"/>
    <property type="molecule type" value="Genomic_DNA"/>
</dbReference>
<accession>A0ABT2MQD0</accession>
<keyword evidence="2" id="KW-1185">Reference proteome</keyword>
<protein>
    <submittedName>
        <fullName evidence="1">Glycosyltransferase family 2 protein</fullName>
    </submittedName>
</protein>
<comment type="caution">
    <text evidence="1">The sequence shown here is derived from an EMBL/GenBank/DDBJ whole genome shotgun (WGS) entry which is preliminary data.</text>
</comment>
<sequence length="306" mass="35873">MDDWQLTTPVALLIFNRPDTTEQVFESIRQAQPSQLLVIADGPRGDRPGEAEKCAATRQIIDRVDWDCQVIKHYSDINLGCKLRVSSGINWIFDTVEEAIILEDDCLPNQSFFRYCQELLTQYRDDYRVMHIAGSNEGIPGQNLHESYYFSRRTHIWGWATWRRAWQTYYDVDIKLWPEFKQTHKLTELIRNKQEASVKTQVFDLVYENQIDTWDHQWNFACLYHQNSSILPNKNLVSNIGFGHQEATHTINPSSFADLPTEELDFPLIHPQIVQQDVVTDDQYFEARQNNQVKSMKNSDQLAEWV</sequence>
<name>A0ABT2MQD0_9CYAN</name>
<dbReference type="Gene3D" id="3.90.550.10">
    <property type="entry name" value="Spore Coat Polysaccharide Biosynthesis Protein SpsA, Chain A"/>
    <property type="match status" value="1"/>
</dbReference>
<evidence type="ECO:0000313" key="1">
    <source>
        <dbReference type="EMBL" id="MCT7966091.1"/>
    </source>
</evidence>
<dbReference type="InterPro" id="IPR029044">
    <property type="entry name" value="Nucleotide-diphossugar_trans"/>
</dbReference>
<dbReference type="Proteomes" id="UP001525890">
    <property type="component" value="Unassembled WGS sequence"/>
</dbReference>
<organism evidence="1 2">
    <name type="scientific">Laspinema palackyanum D2a</name>
    <dbReference type="NCBI Taxonomy" id="2953684"/>
    <lineage>
        <taxon>Bacteria</taxon>
        <taxon>Bacillati</taxon>
        <taxon>Cyanobacteriota</taxon>
        <taxon>Cyanophyceae</taxon>
        <taxon>Oscillatoriophycideae</taxon>
        <taxon>Oscillatoriales</taxon>
        <taxon>Laspinemataceae</taxon>
        <taxon>Laspinema</taxon>
        <taxon>Laspinema palackyanum</taxon>
    </lineage>
</organism>
<dbReference type="SUPFAM" id="SSF53448">
    <property type="entry name" value="Nucleotide-diphospho-sugar transferases"/>
    <property type="match status" value="1"/>
</dbReference>
<proteinExistence type="predicted"/>
<gene>
    <name evidence="1" type="ORF">NG799_07065</name>
</gene>
<dbReference type="RefSeq" id="WP_368005735.1">
    <property type="nucleotide sequence ID" value="NZ_JAMXFF010000007.1"/>
</dbReference>